<evidence type="ECO:0000313" key="2">
    <source>
        <dbReference type="WBParaSite" id="RSKR_0001062000.1"/>
    </source>
</evidence>
<dbReference type="WBParaSite" id="RSKR_0001062000.1">
    <property type="protein sequence ID" value="RSKR_0001062000.1"/>
    <property type="gene ID" value="RSKR_0001062000"/>
</dbReference>
<proteinExistence type="predicted"/>
<protein>
    <submittedName>
        <fullName evidence="2">Estradiol 17-beta-dehydrogenase 12</fullName>
    </submittedName>
</protein>
<accession>A0AC35UFA1</accession>
<name>A0AC35UFA1_9BILA</name>
<evidence type="ECO:0000313" key="1">
    <source>
        <dbReference type="Proteomes" id="UP000095286"/>
    </source>
</evidence>
<reference evidence="2" key="1">
    <citation type="submission" date="2016-11" db="UniProtKB">
        <authorList>
            <consortium name="WormBaseParasite"/>
        </authorList>
    </citation>
    <scope>IDENTIFICATION</scope>
    <source>
        <strain evidence="2">KR3021</strain>
    </source>
</reference>
<dbReference type="Proteomes" id="UP000095286">
    <property type="component" value="Unplaced"/>
</dbReference>
<organism evidence="1 2">
    <name type="scientific">Rhabditophanes sp. KR3021</name>
    <dbReference type="NCBI Taxonomy" id="114890"/>
    <lineage>
        <taxon>Eukaryota</taxon>
        <taxon>Metazoa</taxon>
        <taxon>Ecdysozoa</taxon>
        <taxon>Nematoda</taxon>
        <taxon>Chromadorea</taxon>
        <taxon>Rhabditida</taxon>
        <taxon>Tylenchina</taxon>
        <taxon>Panagrolaimomorpha</taxon>
        <taxon>Strongyloidoidea</taxon>
        <taxon>Alloionematidae</taxon>
        <taxon>Rhabditophanes</taxon>
    </lineage>
</organism>
<sequence>MAVCDWTLSVFGIIGLAVLGLWMLTVLFRILYPYVLTRAKKLNNLAGGDWAVVTGGTDGIGKAYAKELASQGFNILLISRSHDKLSDVEREIHDTIGNVATRTIAFDFTNANLEDYEDKIFPLLRNIEVGILVNNVGMATDYPDNHHLTYGGIKRIRDMNIINTMPASILSAEILEQMVPRNKGIIINIGSSAGSQKFYQWGVYSASKRYISHLSSIMAKEYSKFGVTIQCITPMIVTTRMSRVTQTSFFAPDPTTFVKSALKTVGHIRETTGYFTHQLQAEAINMMPSFLLDFIVSMENKAMKNRFLSSITTATSA</sequence>